<dbReference type="Proteomes" id="UP000694300">
    <property type="component" value="Unassembled WGS sequence"/>
</dbReference>
<evidence type="ECO:0000313" key="4">
    <source>
        <dbReference type="EMBL" id="MBW0130437.1"/>
    </source>
</evidence>
<name>A0ABS6UDV8_9PSEU</name>
<reference evidence="4 5" key="1">
    <citation type="submission" date="2020-11" db="EMBL/GenBank/DDBJ databases">
        <title>Pseudonocardia abyssalis sp. nov. and Pseudonocardia oceani sp. nov., description and phylogenomic analysis of two novel actinomycetes isolated from the deep Southern Ocean.</title>
        <authorList>
            <person name="Parra J."/>
        </authorList>
    </citation>
    <scope>NUCLEOTIDE SEQUENCE [LARGE SCALE GENOMIC DNA]</scope>
    <source>
        <strain evidence="5">KRD185</strain>
    </source>
</reference>
<protein>
    <submittedName>
        <fullName evidence="4">TetR family transcriptional regulator</fullName>
    </submittedName>
</protein>
<comment type="caution">
    <text evidence="4">The sequence shown here is derived from an EMBL/GenBank/DDBJ whole genome shotgun (WGS) entry which is preliminary data.</text>
</comment>
<feature type="domain" description="HTH tetR-type" evidence="3">
    <location>
        <begin position="19"/>
        <end position="79"/>
    </location>
</feature>
<evidence type="ECO:0000256" key="1">
    <source>
        <dbReference type="ARBA" id="ARBA00023125"/>
    </source>
</evidence>
<dbReference type="Pfam" id="PF00440">
    <property type="entry name" value="TetR_N"/>
    <property type="match status" value="1"/>
</dbReference>
<dbReference type="RefSeq" id="WP_218589096.1">
    <property type="nucleotide sequence ID" value="NZ_JADQDE010000004.1"/>
</dbReference>
<dbReference type="PANTHER" id="PTHR30055:SF231">
    <property type="entry name" value="TRANSCRIPTIONAL REGULATORY PROTEIN (PROBABLY DEOR-FAMILY)-RELATED"/>
    <property type="match status" value="1"/>
</dbReference>
<organism evidence="4 5">
    <name type="scientific">Pseudonocardia oceani</name>
    <dbReference type="NCBI Taxonomy" id="2792013"/>
    <lineage>
        <taxon>Bacteria</taxon>
        <taxon>Bacillati</taxon>
        <taxon>Actinomycetota</taxon>
        <taxon>Actinomycetes</taxon>
        <taxon>Pseudonocardiales</taxon>
        <taxon>Pseudonocardiaceae</taxon>
        <taxon>Pseudonocardia</taxon>
    </lineage>
</organism>
<keyword evidence="1 2" id="KW-0238">DNA-binding</keyword>
<dbReference type="PROSITE" id="PS50977">
    <property type="entry name" value="HTH_TETR_2"/>
    <property type="match status" value="1"/>
</dbReference>
<accession>A0ABS6UDV8</accession>
<dbReference type="PANTHER" id="PTHR30055">
    <property type="entry name" value="HTH-TYPE TRANSCRIPTIONAL REGULATOR RUTR"/>
    <property type="match status" value="1"/>
</dbReference>
<gene>
    <name evidence="4" type="ORF">I4I82_22540</name>
</gene>
<dbReference type="Pfam" id="PF17940">
    <property type="entry name" value="TetR_C_31"/>
    <property type="match status" value="1"/>
</dbReference>
<evidence type="ECO:0000313" key="5">
    <source>
        <dbReference type="Proteomes" id="UP000694300"/>
    </source>
</evidence>
<feature type="DNA-binding region" description="H-T-H motif" evidence="2">
    <location>
        <begin position="42"/>
        <end position="61"/>
    </location>
</feature>
<dbReference type="EMBL" id="JADQDF010000001">
    <property type="protein sequence ID" value="MBW0130437.1"/>
    <property type="molecule type" value="Genomic_DNA"/>
</dbReference>
<dbReference type="InterPro" id="IPR041583">
    <property type="entry name" value="TetR_C_31"/>
</dbReference>
<keyword evidence="5" id="KW-1185">Reference proteome</keyword>
<proteinExistence type="predicted"/>
<dbReference type="InterPro" id="IPR001647">
    <property type="entry name" value="HTH_TetR"/>
</dbReference>
<dbReference type="InterPro" id="IPR050109">
    <property type="entry name" value="HTH-type_TetR-like_transc_reg"/>
</dbReference>
<evidence type="ECO:0000259" key="3">
    <source>
        <dbReference type="PROSITE" id="PS50977"/>
    </source>
</evidence>
<sequence>MPPEGRAPERPDRRRRKGEARRRALLDAALRVVGREGASAVTQRAVAAEAGVPPTAVLYYFPTVDDLLVAALLDVNDRWVAAVDALPADREGALDGLAALVAGSAEHALAEYELCLLAARRPALRGELDRWWGSLDALARRLVRGADGEADADGDGDRAAATAFTAGVDGLLLRVSGGGLDPRRARAVLEALVGRPHR</sequence>
<evidence type="ECO:0000256" key="2">
    <source>
        <dbReference type="PROSITE-ProRule" id="PRU00335"/>
    </source>
</evidence>